<dbReference type="Proteomes" id="UP000015523">
    <property type="component" value="Unassembled WGS sequence"/>
</dbReference>
<dbReference type="STRING" id="1346791.M529_02280"/>
<comment type="caution">
    <text evidence="2">The sequence shown here is derived from an EMBL/GenBank/DDBJ whole genome shotgun (WGS) entry which is preliminary data.</text>
</comment>
<evidence type="ECO:0000256" key="1">
    <source>
        <dbReference type="SAM" id="Phobius"/>
    </source>
</evidence>
<feature type="transmembrane region" description="Helical" evidence="1">
    <location>
        <begin position="390"/>
        <end position="411"/>
    </location>
</feature>
<gene>
    <name evidence="2" type="ORF">M529_02280</name>
</gene>
<dbReference type="PATRIC" id="fig|1346791.3.peg.447"/>
<name>T0KB03_9SPHN</name>
<keyword evidence="3" id="KW-1185">Reference proteome</keyword>
<dbReference type="EMBL" id="AUWY01000023">
    <property type="protein sequence ID" value="EQB33859.1"/>
    <property type="molecule type" value="Genomic_DNA"/>
</dbReference>
<keyword evidence="1" id="KW-1133">Transmembrane helix</keyword>
<dbReference type="OrthoDB" id="9767470at2"/>
<dbReference type="Pfam" id="PF11902">
    <property type="entry name" value="DUF3422"/>
    <property type="match status" value="1"/>
</dbReference>
<evidence type="ECO:0000313" key="3">
    <source>
        <dbReference type="Proteomes" id="UP000015523"/>
    </source>
</evidence>
<dbReference type="eggNOG" id="COG4949">
    <property type="taxonomic scope" value="Bacteria"/>
</dbReference>
<sequence length="422" mass="46706">MAFIEHPLRRQVVGEMHLRRLPGFEPPARLIQVVRMVAPEDREDERAAVDSMPRLDRPEHRHATGRWSPDVAAMWELHSEASTASLIFCGAAAAPFDWQPFTDPARLQAMAWLDALPGEVVRANHVLLVEDDRQAQDAVAAADFDGDHLVSCHIAGGGRIWADFRIHEDGMGRMVFAANGMASGDIARALQRLQELGNYRNLALLGLAIARDNWTKLDTLDQRLAQIGLALTTDQSRDDDLLADLTGLSAELLSVAGHCDYRLSATAAYAQIVGERLRELDARPIPGFQSLADFTARRFNPAVRTCAAFTARHAQLNDRTAQFTALLRTRIETRIENQNGRLLASMDRSARMQLRLQHLVEGLSVVAISYYALGLLSYPAKAAEKLWHGFSSTLALGLAVPLVVLAAFLLLGRLRRRLISLH</sequence>
<keyword evidence="1" id="KW-0812">Transmembrane</keyword>
<keyword evidence="1" id="KW-0472">Membrane</keyword>
<feature type="transmembrane region" description="Helical" evidence="1">
    <location>
        <begin position="358"/>
        <end position="378"/>
    </location>
</feature>
<reference evidence="2 3" key="1">
    <citation type="journal article" date="2013" name="Genome Announc.">
        <title>Draft Genome Sequence of Sphingobium ummariense Strain RL-3, a Hexachlorocyclohexane-Degrading Bacterium.</title>
        <authorList>
            <person name="Kohli P."/>
            <person name="Dua A."/>
            <person name="Sangwan N."/>
            <person name="Oldach P."/>
            <person name="Khurana J.P."/>
            <person name="Lal R."/>
        </authorList>
    </citation>
    <scope>NUCLEOTIDE SEQUENCE [LARGE SCALE GENOMIC DNA]</scope>
    <source>
        <strain evidence="2 3">RL-3</strain>
    </source>
</reference>
<organism evidence="2 3">
    <name type="scientific">Sphingobium ummariense RL-3</name>
    <dbReference type="NCBI Taxonomy" id="1346791"/>
    <lineage>
        <taxon>Bacteria</taxon>
        <taxon>Pseudomonadati</taxon>
        <taxon>Pseudomonadota</taxon>
        <taxon>Alphaproteobacteria</taxon>
        <taxon>Sphingomonadales</taxon>
        <taxon>Sphingomonadaceae</taxon>
        <taxon>Sphingobium</taxon>
    </lineage>
</organism>
<dbReference type="AlphaFoldDB" id="T0KB03"/>
<evidence type="ECO:0008006" key="4">
    <source>
        <dbReference type="Google" id="ProtNLM"/>
    </source>
</evidence>
<evidence type="ECO:0000313" key="2">
    <source>
        <dbReference type="EMBL" id="EQB33859.1"/>
    </source>
</evidence>
<accession>T0KB03</accession>
<dbReference type="RefSeq" id="WP_021316484.1">
    <property type="nucleotide sequence ID" value="NZ_AUWY01000023.1"/>
</dbReference>
<proteinExistence type="predicted"/>
<dbReference type="InterPro" id="IPR021830">
    <property type="entry name" value="DUF3422"/>
</dbReference>
<protein>
    <recommendedName>
        <fullName evidence="4">Membrane-anchored protein</fullName>
    </recommendedName>
</protein>